<dbReference type="Pfam" id="PF06271">
    <property type="entry name" value="RDD"/>
    <property type="match status" value="1"/>
</dbReference>
<dbReference type="InterPro" id="IPR010432">
    <property type="entry name" value="RDD"/>
</dbReference>
<keyword evidence="5 7" id="KW-0472">Membrane</keyword>
<sequence length="206" mass="22048">MSDGNDQNLPRVPSRTPATGKTDAPHKDAPHNDAPHNDAPHNDAPGADASWETSPGQRAAGRSGPGGLEDPALYDGVMPRRVFAYLIDATLLFFGSWFIVLILGLLSLGIAFFFVAFIFIGLAITYHSGFIAKNAATPGMALVGIKVTTLDGGKPDLSQALITTIVFYVSVVVTVWIVLLVPLLNDKRRTLHDFLAGTVVVRDLRS</sequence>
<evidence type="ECO:0000259" key="8">
    <source>
        <dbReference type="Pfam" id="PF06271"/>
    </source>
</evidence>
<comment type="caution">
    <text evidence="9">The sequence shown here is derived from an EMBL/GenBank/DDBJ whole genome shotgun (WGS) entry which is preliminary data.</text>
</comment>
<gene>
    <name evidence="9" type="ORF">S01H1_79333</name>
</gene>
<evidence type="ECO:0000256" key="3">
    <source>
        <dbReference type="ARBA" id="ARBA00022692"/>
    </source>
</evidence>
<evidence type="ECO:0000256" key="6">
    <source>
        <dbReference type="SAM" id="MobiDB-lite"/>
    </source>
</evidence>
<feature type="transmembrane region" description="Helical" evidence="7">
    <location>
        <begin position="110"/>
        <end position="132"/>
    </location>
</feature>
<evidence type="ECO:0000256" key="2">
    <source>
        <dbReference type="ARBA" id="ARBA00022475"/>
    </source>
</evidence>
<proteinExistence type="predicted"/>
<evidence type="ECO:0000313" key="9">
    <source>
        <dbReference type="EMBL" id="GAG51778.1"/>
    </source>
</evidence>
<keyword evidence="2" id="KW-1003">Cell membrane</keyword>
<evidence type="ECO:0000256" key="5">
    <source>
        <dbReference type="ARBA" id="ARBA00023136"/>
    </source>
</evidence>
<dbReference type="InterPro" id="IPR051791">
    <property type="entry name" value="Pra-immunoreactive"/>
</dbReference>
<name>X0YTV1_9ZZZZ</name>
<reference evidence="9" key="1">
    <citation type="journal article" date="2014" name="Front. Microbiol.">
        <title>High frequency of phylogenetically diverse reductive dehalogenase-homologous genes in deep subseafloor sedimentary metagenomes.</title>
        <authorList>
            <person name="Kawai M."/>
            <person name="Futagami T."/>
            <person name="Toyoda A."/>
            <person name="Takaki Y."/>
            <person name="Nishi S."/>
            <person name="Hori S."/>
            <person name="Arai W."/>
            <person name="Tsubouchi T."/>
            <person name="Morono Y."/>
            <person name="Uchiyama I."/>
            <person name="Ito T."/>
            <person name="Fujiyama A."/>
            <person name="Inagaki F."/>
            <person name="Takami H."/>
        </authorList>
    </citation>
    <scope>NUCLEOTIDE SEQUENCE</scope>
    <source>
        <strain evidence="9">Expedition CK06-06</strain>
    </source>
</reference>
<feature type="domain" description="RDD" evidence="8">
    <location>
        <begin position="80"/>
        <end position="197"/>
    </location>
</feature>
<keyword evidence="3 7" id="KW-0812">Transmembrane</keyword>
<keyword evidence="4 7" id="KW-1133">Transmembrane helix</keyword>
<feature type="region of interest" description="Disordered" evidence="6">
    <location>
        <begin position="1"/>
        <end position="67"/>
    </location>
</feature>
<feature type="compositionally biased region" description="Basic and acidic residues" evidence="6">
    <location>
        <begin position="23"/>
        <end position="41"/>
    </location>
</feature>
<dbReference type="AlphaFoldDB" id="X0YTV1"/>
<feature type="non-terminal residue" evidence="9">
    <location>
        <position position="206"/>
    </location>
</feature>
<feature type="transmembrane region" description="Helical" evidence="7">
    <location>
        <begin position="160"/>
        <end position="184"/>
    </location>
</feature>
<evidence type="ECO:0000256" key="7">
    <source>
        <dbReference type="SAM" id="Phobius"/>
    </source>
</evidence>
<evidence type="ECO:0000256" key="1">
    <source>
        <dbReference type="ARBA" id="ARBA00004651"/>
    </source>
</evidence>
<organism evidence="9">
    <name type="scientific">marine sediment metagenome</name>
    <dbReference type="NCBI Taxonomy" id="412755"/>
    <lineage>
        <taxon>unclassified sequences</taxon>
        <taxon>metagenomes</taxon>
        <taxon>ecological metagenomes</taxon>
    </lineage>
</organism>
<comment type="subcellular location">
    <subcellularLocation>
        <location evidence="1">Cell membrane</location>
        <topology evidence="1">Multi-pass membrane protein</topology>
    </subcellularLocation>
</comment>
<protein>
    <recommendedName>
        <fullName evidence="8">RDD domain-containing protein</fullName>
    </recommendedName>
</protein>
<dbReference type="EMBL" id="BARS01053471">
    <property type="protein sequence ID" value="GAG51778.1"/>
    <property type="molecule type" value="Genomic_DNA"/>
</dbReference>
<dbReference type="GO" id="GO:0005886">
    <property type="term" value="C:plasma membrane"/>
    <property type="evidence" value="ECO:0007669"/>
    <property type="project" value="UniProtKB-SubCell"/>
</dbReference>
<feature type="transmembrane region" description="Helical" evidence="7">
    <location>
        <begin position="82"/>
        <end position="103"/>
    </location>
</feature>
<evidence type="ECO:0000256" key="4">
    <source>
        <dbReference type="ARBA" id="ARBA00022989"/>
    </source>
</evidence>
<dbReference type="PANTHER" id="PTHR36115">
    <property type="entry name" value="PROLINE-RICH ANTIGEN HOMOLOG-RELATED"/>
    <property type="match status" value="1"/>
</dbReference>
<accession>X0YTV1</accession>